<dbReference type="SUPFAM" id="SSF54427">
    <property type="entry name" value="NTF2-like"/>
    <property type="match status" value="1"/>
</dbReference>
<accession>A0A0D2AIB1</accession>
<sequence>MAFGLWTSKLSAEKSAEVANQFFNAIESGDFAKVADIFAADAEIWHNPDEVVVPPTTTLRTLKAMHKYIANIKYENKQVRSWPGGFVEQHVLSGVRKVDGGKVRLPACIVCEVNAEGKITRLDEYFDSAAQNLFSRPPAKAKM</sequence>
<dbReference type="Gene3D" id="3.10.450.50">
    <property type="match status" value="1"/>
</dbReference>
<name>A0A0D2AIB1_9PEZI</name>
<dbReference type="AlphaFoldDB" id="A0A0D2AIB1"/>
<feature type="domain" description="SnoaL-like" evidence="1">
    <location>
        <begin position="20"/>
        <end position="121"/>
    </location>
</feature>
<gene>
    <name evidence="2" type="ORF">PV09_02318</name>
</gene>
<evidence type="ECO:0000313" key="3">
    <source>
        <dbReference type="Proteomes" id="UP000053259"/>
    </source>
</evidence>
<proteinExistence type="predicted"/>
<dbReference type="VEuPathDB" id="FungiDB:PV09_02318"/>
<dbReference type="InParanoid" id="A0A0D2AIB1"/>
<dbReference type="GeneID" id="27310291"/>
<evidence type="ECO:0000313" key="2">
    <source>
        <dbReference type="EMBL" id="KIW06603.1"/>
    </source>
</evidence>
<organism evidence="2 3">
    <name type="scientific">Verruconis gallopava</name>
    <dbReference type="NCBI Taxonomy" id="253628"/>
    <lineage>
        <taxon>Eukaryota</taxon>
        <taxon>Fungi</taxon>
        <taxon>Dikarya</taxon>
        <taxon>Ascomycota</taxon>
        <taxon>Pezizomycotina</taxon>
        <taxon>Dothideomycetes</taxon>
        <taxon>Pleosporomycetidae</taxon>
        <taxon>Venturiales</taxon>
        <taxon>Sympoventuriaceae</taxon>
        <taxon>Verruconis</taxon>
    </lineage>
</organism>
<evidence type="ECO:0000259" key="1">
    <source>
        <dbReference type="Pfam" id="PF12680"/>
    </source>
</evidence>
<dbReference type="HOGENOM" id="CLU_147454_0_0_1"/>
<dbReference type="InterPro" id="IPR032710">
    <property type="entry name" value="NTF2-like_dom_sf"/>
</dbReference>
<protein>
    <recommendedName>
        <fullName evidence="1">SnoaL-like domain-containing protein</fullName>
    </recommendedName>
</protein>
<dbReference type="EMBL" id="KN847534">
    <property type="protein sequence ID" value="KIW06603.1"/>
    <property type="molecule type" value="Genomic_DNA"/>
</dbReference>
<dbReference type="RefSeq" id="XP_016216472.1">
    <property type="nucleotide sequence ID" value="XM_016355336.1"/>
</dbReference>
<keyword evidence="3" id="KW-1185">Reference proteome</keyword>
<dbReference type="InterPro" id="IPR037401">
    <property type="entry name" value="SnoaL-like"/>
</dbReference>
<dbReference type="OrthoDB" id="4132130at2759"/>
<reference evidence="2 3" key="1">
    <citation type="submission" date="2015-01" db="EMBL/GenBank/DDBJ databases">
        <title>The Genome Sequence of Ochroconis gallopava CBS43764.</title>
        <authorList>
            <consortium name="The Broad Institute Genomics Platform"/>
            <person name="Cuomo C."/>
            <person name="de Hoog S."/>
            <person name="Gorbushina A."/>
            <person name="Stielow B."/>
            <person name="Teixiera M."/>
            <person name="Abouelleil A."/>
            <person name="Chapman S.B."/>
            <person name="Priest M."/>
            <person name="Young S.K."/>
            <person name="Wortman J."/>
            <person name="Nusbaum C."/>
            <person name="Birren B."/>
        </authorList>
    </citation>
    <scope>NUCLEOTIDE SEQUENCE [LARGE SCALE GENOMIC DNA]</scope>
    <source>
        <strain evidence="2 3">CBS 43764</strain>
    </source>
</reference>
<dbReference type="Proteomes" id="UP000053259">
    <property type="component" value="Unassembled WGS sequence"/>
</dbReference>
<dbReference type="Pfam" id="PF12680">
    <property type="entry name" value="SnoaL_2"/>
    <property type="match status" value="1"/>
</dbReference>